<keyword evidence="4 6" id="KW-0472">Membrane</keyword>
<evidence type="ECO:0000313" key="8">
    <source>
        <dbReference type="EMBL" id="KAL0489217.1"/>
    </source>
</evidence>
<dbReference type="Proteomes" id="UP001431209">
    <property type="component" value="Unassembled WGS sequence"/>
</dbReference>
<comment type="caution">
    <text evidence="8">The sequence shown here is derived from an EMBL/GenBank/DDBJ whole genome shotgun (WGS) entry which is preliminary data.</text>
</comment>
<dbReference type="PANTHER" id="PTHR12428:SF65">
    <property type="entry name" value="CYTOCHROME C OXIDASE ASSEMBLY PROTEIN COX18, MITOCHONDRIAL"/>
    <property type="match status" value="1"/>
</dbReference>
<evidence type="ECO:0000259" key="7">
    <source>
        <dbReference type="Pfam" id="PF02096"/>
    </source>
</evidence>
<comment type="similarity">
    <text evidence="5">Belongs to the OXA1/ALB3/YidC family.</text>
</comment>
<protein>
    <submittedName>
        <fullName evidence="8">Mitochondrial inner membrane protein</fullName>
    </submittedName>
</protein>
<dbReference type="GO" id="GO:0005743">
    <property type="term" value="C:mitochondrial inner membrane"/>
    <property type="evidence" value="ECO:0007669"/>
    <property type="project" value="TreeGrafter"/>
</dbReference>
<comment type="subcellular location">
    <subcellularLocation>
        <location evidence="1 5">Membrane</location>
        <topology evidence="1 5">Multi-pass membrane protein</topology>
    </subcellularLocation>
</comment>
<feature type="transmembrane region" description="Helical" evidence="6">
    <location>
        <begin position="284"/>
        <end position="303"/>
    </location>
</feature>
<evidence type="ECO:0000256" key="6">
    <source>
        <dbReference type="SAM" id="Phobius"/>
    </source>
</evidence>
<proteinExistence type="inferred from homology"/>
<feature type="transmembrane region" description="Helical" evidence="6">
    <location>
        <begin position="132"/>
        <end position="152"/>
    </location>
</feature>
<dbReference type="CDD" id="cd20069">
    <property type="entry name" value="5TM_Oxa1-like"/>
    <property type="match status" value="1"/>
</dbReference>
<dbReference type="GO" id="GO:0032979">
    <property type="term" value="P:protein insertion into mitochondrial inner membrane from matrix"/>
    <property type="evidence" value="ECO:0007669"/>
    <property type="project" value="TreeGrafter"/>
</dbReference>
<keyword evidence="3 6" id="KW-1133">Transmembrane helix</keyword>
<evidence type="ECO:0000256" key="3">
    <source>
        <dbReference type="ARBA" id="ARBA00022989"/>
    </source>
</evidence>
<dbReference type="AlphaFoldDB" id="A0AAW2ZKN2"/>
<organism evidence="8 9">
    <name type="scientific">Acrasis kona</name>
    <dbReference type="NCBI Taxonomy" id="1008807"/>
    <lineage>
        <taxon>Eukaryota</taxon>
        <taxon>Discoba</taxon>
        <taxon>Heterolobosea</taxon>
        <taxon>Tetramitia</taxon>
        <taxon>Eutetramitia</taxon>
        <taxon>Acrasidae</taxon>
        <taxon>Acrasis</taxon>
    </lineage>
</organism>
<sequence length="390" mass="43556">MHRILSNGIANNSRRIIQSTFRGFSVNSRLFNQQATPIDPKFNTTANAAAPKITETPIAANQTPVATTQTPLQATDLPPQQPQYVVDADDFESLKNINLEYAESSMKSFWSYFNPINYSESALEILHYSAGVPWWGCIMIGAVVIRLCVFPLHVISTKASSTAAIYAKELQQLRGEVSQCATGSPQQRAAQKKLTDFQKEKNISLLKPFTTMLSTPFLIVYFLTLRRMVTTFDSFQYGGALWFVNLSISDPYLLLPLASCACIVLGVELNSLRNANSMSSDTAFLFKWGVRCSSVLILALSAYQPSAIVLYWVCSGFCNIIQGLVLSNKKVMKYFEIPERTAPTIQEIKNSPLSRVSGYVTDKLGITKEEEKVTFISYQEAQKKRKKNDQ</sequence>
<name>A0AAW2ZKN2_9EUKA</name>
<dbReference type="InterPro" id="IPR001708">
    <property type="entry name" value="YidC/ALB3/OXA1/COX18"/>
</dbReference>
<reference evidence="8 9" key="1">
    <citation type="submission" date="2024-03" db="EMBL/GenBank/DDBJ databases">
        <title>The Acrasis kona genome and developmental transcriptomes reveal deep origins of eukaryotic multicellular pathways.</title>
        <authorList>
            <person name="Sheikh S."/>
            <person name="Fu C.-J."/>
            <person name="Brown M.W."/>
            <person name="Baldauf S.L."/>
        </authorList>
    </citation>
    <scope>NUCLEOTIDE SEQUENCE [LARGE SCALE GENOMIC DNA]</scope>
    <source>
        <strain evidence="8 9">ATCC MYA-3509</strain>
    </source>
</reference>
<accession>A0AAW2ZKN2</accession>
<dbReference type="PANTHER" id="PTHR12428">
    <property type="entry name" value="OXA1"/>
    <property type="match status" value="1"/>
</dbReference>
<evidence type="ECO:0000256" key="2">
    <source>
        <dbReference type="ARBA" id="ARBA00022692"/>
    </source>
</evidence>
<dbReference type="Pfam" id="PF02096">
    <property type="entry name" value="60KD_IMP"/>
    <property type="match status" value="1"/>
</dbReference>
<keyword evidence="9" id="KW-1185">Reference proteome</keyword>
<dbReference type="EMBL" id="JAOPGA020001532">
    <property type="protein sequence ID" value="KAL0489217.1"/>
    <property type="molecule type" value="Genomic_DNA"/>
</dbReference>
<dbReference type="InterPro" id="IPR028055">
    <property type="entry name" value="YidC/Oxa/ALB_C"/>
</dbReference>
<evidence type="ECO:0000313" key="9">
    <source>
        <dbReference type="Proteomes" id="UP001431209"/>
    </source>
</evidence>
<feature type="domain" description="Membrane insertase YidC/Oxa/ALB C-terminal" evidence="7">
    <location>
        <begin position="134"/>
        <end position="326"/>
    </location>
</feature>
<evidence type="ECO:0000256" key="4">
    <source>
        <dbReference type="ARBA" id="ARBA00023136"/>
    </source>
</evidence>
<feature type="transmembrane region" description="Helical" evidence="6">
    <location>
        <begin position="309"/>
        <end position="326"/>
    </location>
</feature>
<feature type="transmembrane region" description="Helical" evidence="6">
    <location>
        <begin position="252"/>
        <end position="272"/>
    </location>
</feature>
<dbReference type="GO" id="GO:0032977">
    <property type="term" value="F:membrane insertase activity"/>
    <property type="evidence" value="ECO:0007669"/>
    <property type="project" value="InterPro"/>
</dbReference>
<evidence type="ECO:0000256" key="1">
    <source>
        <dbReference type="ARBA" id="ARBA00004141"/>
    </source>
</evidence>
<gene>
    <name evidence="8" type="ORF">AKO1_013747</name>
</gene>
<keyword evidence="2 5" id="KW-0812">Transmembrane</keyword>
<evidence type="ECO:0000256" key="5">
    <source>
        <dbReference type="RuleBase" id="RU003945"/>
    </source>
</evidence>
<feature type="transmembrane region" description="Helical" evidence="6">
    <location>
        <begin position="205"/>
        <end position="224"/>
    </location>
</feature>